<feature type="transmembrane region" description="Helical" evidence="6">
    <location>
        <begin position="47"/>
        <end position="71"/>
    </location>
</feature>
<feature type="region of interest" description="Disordered" evidence="5">
    <location>
        <begin position="217"/>
        <end position="283"/>
    </location>
</feature>
<feature type="transmembrane region" description="Helical" evidence="6">
    <location>
        <begin position="344"/>
        <end position="363"/>
    </location>
</feature>
<evidence type="ECO:0000313" key="8">
    <source>
        <dbReference type="EMBL" id="KAL0950722.1"/>
    </source>
</evidence>
<dbReference type="PROSITE" id="PS50262">
    <property type="entry name" value="G_PROTEIN_RECEP_F1_2"/>
    <property type="match status" value="1"/>
</dbReference>
<dbReference type="SUPFAM" id="SSF81321">
    <property type="entry name" value="Family A G protein-coupled receptor-like"/>
    <property type="match status" value="1"/>
</dbReference>
<keyword evidence="4 6" id="KW-0472">Membrane</keyword>
<dbReference type="Pfam" id="PF11710">
    <property type="entry name" value="Git3"/>
    <property type="match status" value="1"/>
</dbReference>
<evidence type="ECO:0000256" key="1">
    <source>
        <dbReference type="ARBA" id="ARBA00004141"/>
    </source>
</evidence>
<dbReference type="Gene3D" id="1.20.1070.10">
    <property type="entry name" value="Rhodopsin 7-helix transmembrane proteins"/>
    <property type="match status" value="1"/>
</dbReference>
<dbReference type="PANTHER" id="PTHR23112:SF37">
    <property type="entry name" value="G PROTEIN-COUPLED RECEPTOR GPR1"/>
    <property type="match status" value="1"/>
</dbReference>
<dbReference type="InterPro" id="IPR017452">
    <property type="entry name" value="GPCR_Rhodpsn_7TM"/>
</dbReference>
<evidence type="ECO:0000256" key="6">
    <source>
        <dbReference type="SAM" id="Phobius"/>
    </source>
</evidence>
<reference evidence="9" key="1">
    <citation type="submission" date="2024-06" db="EMBL/GenBank/DDBJ databases">
        <title>Multi-omics analyses provide insights into the biosynthesis of the anticancer antibiotic pleurotin in Hohenbuehelia grisea.</title>
        <authorList>
            <person name="Weaver J.A."/>
            <person name="Alberti F."/>
        </authorList>
    </citation>
    <scope>NUCLEOTIDE SEQUENCE [LARGE SCALE GENOMIC DNA]</scope>
    <source>
        <strain evidence="9">T-177</strain>
    </source>
</reference>
<sequence length="382" mass="42894">MSEPVKGFGLLMSSITFSGSVLSAIGSGFILLCYLALPMRRHFRHVLILNLAIADFVNSVNNSISGSYILYTLRYPSAGLKCTLNGLIGQVTVQAGDCAIFAIAIITVYTVTQTSHARIIHAEWEWKTILCVIFAIWILPFTTGFLALGKSWYGPVTGNWCWLVPEPSHLRFAMTHIWRYLFMICEVALYIALHFYLRRHFRRLAVPIVSHVSSEHSADTNTQNIPLAPMASDGRESDDSKRKASSSHDVEAGFGSPHASKRDTLQVNVVPPTPHNPSPQRPQFRNIMAHQRNDLKDQANTRQRAIQRVLLLNAYPLLYILLWIPGLANRIVEAAGGESRVTQLLQASTQFVGLANALTYGWNERIWKQLRMKYCRQYPGSV</sequence>
<keyword evidence="9" id="KW-1185">Reference proteome</keyword>
<evidence type="ECO:0000256" key="3">
    <source>
        <dbReference type="ARBA" id="ARBA00022989"/>
    </source>
</evidence>
<keyword evidence="2 6" id="KW-0812">Transmembrane</keyword>
<evidence type="ECO:0000259" key="7">
    <source>
        <dbReference type="PROSITE" id="PS50262"/>
    </source>
</evidence>
<protein>
    <recommendedName>
        <fullName evidence="7">G-protein coupled receptors family 1 profile domain-containing protein</fullName>
    </recommendedName>
</protein>
<proteinExistence type="predicted"/>
<evidence type="ECO:0000256" key="2">
    <source>
        <dbReference type="ARBA" id="ARBA00022692"/>
    </source>
</evidence>
<gene>
    <name evidence="8" type="ORF">HGRIS_007498</name>
</gene>
<evidence type="ECO:0000256" key="4">
    <source>
        <dbReference type="ARBA" id="ARBA00023136"/>
    </source>
</evidence>
<feature type="transmembrane region" description="Helical" evidence="6">
    <location>
        <begin position="12"/>
        <end position="35"/>
    </location>
</feature>
<dbReference type="Proteomes" id="UP001556367">
    <property type="component" value="Unassembled WGS sequence"/>
</dbReference>
<dbReference type="InterPro" id="IPR023041">
    <property type="entry name" value="Glucose_rcpt_Git3-like_N"/>
</dbReference>
<organism evidence="8 9">
    <name type="scientific">Hohenbuehelia grisea</name>
    <dbReference type="NCBI Taxonomy" id="104357"/>
    <lineage>
        <taxon>Eukaryota</taxon>
        <taxon>Fungi</taxon>
        <taxon>Dikarya</taxon>
        <taxon>Basidiomycota</taxon>
        <taxon>Agaricomycotina</taxon>
        <taxon>Agaricomycetes</taxon>
        <taxon>Agaricomycetidae</taxon>
        <taxon>Agaricales</taxon>
        <taxon>Pleurotineae</taxon>
        <taxon>Pleurotaceae</taxon>
        <taxon>Hohenbuehelia</taxon>
    </lineage>
</organism>
<feature type="transmembrane region" description="Helical" evidence="6">
    <location>
        <begin position="124"/>
        <end position="148"/>
    </location>
</feature>
<feature type="compositionally biased region" description="Pro residues" evidence="5">
    <location>
        <begin position="271"/>
        <end position="280"/>
    </location>
</feature>
<feature type="transmembrane region" description="Helical" evidence="6">
    <location>
        <begin position="177"/>
        <end position="197"/>
    </location>
</feature>
<dbReference type="PANTHER" id="PTHR23112">
    <property type="entry name" value="G PROTEIN-COUPLED RECEPTOR 157-RELATED"/>
    <property type="match status" value="1"/>
</dbReference>
<dbReference type="EMBL" id="JASNQZ010000011">
    <property type="protein sequence ID" value="KAL0950722.1"/>
    <property type="molecule type" value="Genomic_DNA"/>
</dbReference>
<feature type="transmembrane region" description="Helical" evidence="6">
    <location>
        <begin position="91"/>
        <end position="112"/>
    </location>
</feature>
<feature type="domain" description="G-protein coupled receptors family 1 profile" evidence="7">
    <location>
        <begin position="26"/>
        <end position="367"/>
    </location>
</feature>
<evidence type="ECO:0000313" key="9">
    <source>
        <dbReference type="Proteomes" id="UP001556367"/>
    </source>
</evidence>
<comment type="subcellular location">
    <subcellularLocation>
        <location evidence="1">Membrane</location>
        <topology evidence="1">Multi-pass membrane protein</topology>
    </subcellularLocation>
</comment>
<feature type="compositionally biased region" description="Basic and acidic residues" evidence="5">
    <location>
        <begin position="233"/>
        <end position="251"/>
    </location>
</feature>
<name>A0ABR3J509_9AGAR</name>
<feature type="transmembrane region" description="Helical" evidence="6">
    <location>
        <begin position="305"/>
        <end position="324"/>
    </location>
</feature>
<accession>A0ABR3J509</accession>
<comment type="caution">
    <text evidence="8">The sequence shown here is derived from an EMBL/GenBank/DDBJ whole genome shotgun (WGS) entry which is preliminary data.</text>
</comment>
<keyword evidence="3 6" id="KW-1133">Transmembrane helix</keyword>
<evidence type="ECO:0000256" key="5">
    <source>
        <dbReference type="SAM" id="MobiDB-lite"/>
    </source>
</evidence>